<protein>
    <submittedName>
        <fullName evidence="6">Heat shock protein, alpha-crystallin-related, b9-like</fullName>
    </submittedName>
</protein>
<evidence type="ECO:0000256" key="4">
    <source>
        <dbReference type="SAM" id="MobiDB-lite"/>
    </source>
</evidence>
<evidence type="ECO:0000256" key="1">
    <source>
        <dbReference type="ARBA" id="ARBA00023016"/>
    </source>
</evidence>
<feature type="domain" description="SHSP" evidence="5">
    <location>
        <begin position="72"/>
        <end position="181"/>
    </location>
</feature>
<dbReference type="AlphaFoldDB" id="A0A8C4RTD0"/>
<keyword evidence="1" id="KW-0346">Stress response</keyword>
<evidence type="ECO:0000256" key="3">
    <source>
        <dbReference type="RuleBase" id="RU003616"/>
    </source>
</evidence>
<dbReference type="GO" id="GO:0005634">
    <property type="term" value="C:nucleus"/>
    <property type="evidence" value="ECO:0007669"/>
    <property type="project" value="TreeGrafter"/>
</dbReference>
<dbReference type="PANTHER" id="PTHR45640">
    <property type="entry name" value="HEAT SHOCK PROTEIN HSP-12.2-RELATED"/>
    <property type="match status" value="1"/>
</dbReference>
<dbReference type="PROSITE" id="PS01031">
    <property type="entry name" value="SHSP"/>
    <property type="match status" value="1"/>
</dbReference>
<dbReference type="Pfam" id="PF00011">
    <property type="entry name" value="HSP20"/>
    <property type="match status" value="1"/>
</dbReference>
<dbReference type="InterPro" id="IPR008978">
    <property type="entry name" value="HSP20-like_chaperone"/>
</dbReference>
<reference evidence="6" key="2">
    <citation type="submission" date="2025-08" db="UniProtKB">
        <authorList>
            <consortium name="Ensembl"/>
        </authorList>
    </citation>
    <scope>IDENTIFICATION</scope>
</reference>
<organism evidence="6 7">
    <name type="scientific">Erpetoichthys calabaricus</name>
    <name type="common">Rope fish</name>
    <name type="synonym">Calamoichthys calabaricus</name>
    <dbReference type="NCBI Taxonomy" id="27687"/>
    <lineage>
        <taxon>Eukaryota</taxon>
        <taxon>Metazoa</taxon>
        <taxon>Chordata</taxon>
        <taxon>Craniata</taxon>
        <taxon>Vertebrata</taxon>
        <taxon>Euteleostomi</taxon>
        <taxon>Actinopterygii</taxon>
        <taxon>Polypteriformes</taxon>
        <taxon>Polypteridae</taxon>
        <taxon>Erpetoichthys</taxon>
    </lineage>
</organism>
<dbReference type="SUPFAM" id="SSF49764">
    <property type="entry name" value="HSP20-like chaperones"/>
    <property type="match status" value="1"/>
</dbReference>
<feature type="compositionally biased region" description="Basic and acidic residues" evidence="4">
    <location>
        <begin position="185"/>
        <end position="204"/>
    </location>
</feature>
<dbReference type="GO" id="GO:0042026">
    <property type="term" value="P:protein refolding"/>
    <property type="evidence" value="ECO:0007669"/>
    <property type="project" value="TreeGrafter"/>
</dbReference>
<sequence>MLCSHTLHPSSSIPVDFLWPVRSLWPETEPFFTQLEHEMHQLMEEMKRNMLFMDHVHKLFFERMERGANGAKVLSTTSIPYRIESKQNLYALTLDTGDFTPEELSVKQMGRWLHVGGKQEKKDEGKQGSFYKLQEFTQAFHLPDGIDPDSVTCSFSGGKLHIEAPNRALGIADRTIPITLSPAVKDQHVVNKEEQEESSAGKKD</sequence>
<dbReference type="GO" id="GO:0009408">
    <property type="term" value="P:response to heat"/>
    <property type="evidence" value="ECO:0007669"/>
    <property type="project" value="TreeGrafter"/>
</dbReference>
<dbReference type="InterPro" id="IPR001436">
    <property type="entry name" value="Alpha-crystallin/sHSP_animal"/>
</dbReference>
<proteinExistence type="inferred from homology"/>
<dbReference type="PANTHER" id="PTHR45640:SF2">
    <property type="entry name" value="HEAT SHOCK PROTEIN BETA-11-RELATED"/>
    <property type="match status" value="1"/>
</dbReference>
<dbReference type="Gene3D" id="2.60.40.790">
    <property type="match status" value="1"/>
</dbReference>
<evidence type="ECO:0000259" key="5">
    <source>
        <dbReference type="PROSITE" id="PS01031"/>
    </source>
</evidence>
<gene>
    <name evidence="6" type="primary">hspb9l</name>
</gene>
<dbReference type="InterPro" id="IPR002068">
    <property type="entry name" value="A-crystallin/Hsp20_dom"/>
</dbReference>
<evidence type="ECO:0000256" key="2">
    <source>
        <dbReference type="PROSITE-ProRule" id="PRU00285"/>
    </source>
</evidence>
<dbReference type="GeneTree" id="ENSGT00670000098179"/>
<name>A0A8C4RTD0_ERPCA</name>
<accession>A0A8C4RTD0</accession>
<dbReference type="Ensembl" id="ENSECRT00000006543.1">
    <property type="protein sequence ID" value="ENSECRP00000006440.1"/>
    <property type="gene ID" value="ENSECRG00000004300.1"/>
</dbReference>
<dbReference type="GO" id="GO:0005737">
    <property type="term" value="C:cytoplasm"/>
    <property type="evidence" value="ECO:0007669"/>
    <property type="project" value="TreeGrafter"/>
</dbReference>
<reference evidence="6" key="1">
    <citation type="submission" date="2021-06" db="EMBL/GenBank/DDBJ databases">
        <authorList>
            <consortium name="Wellcome Sanger Institute Data Sharing"/>
        </authorList>
    </citation>
    <scope>NUCLEOTIDE SEQUENCE [LARGE SCALE GENOMIC DNA]</scope>
</reference>
<reference evidence="6" key="3">
    <citation type="submission" date="2025-09" db="UniProtKB">
        <authorList>
            <consortium name="Ensembl"/>
        </authorList>
    </citation>
    <scope>IDENTIFICATION</scope>
</reference>
<feature type="region of interest" description="Disordered" evidence="4">
    <location>
        <begin position="184"/>
        <end position="204"/>
    </location>
</feature>
<evidence type="ECO:0000313" key="6">
    <source>
        <dbReference type="Ensembl" id="ENSECRP00000006440.1"/>
    </source>
</evidence>
<dbReference type="Proteomes" id="UP000694620">
    <property type="component" value="Chromosome 5"/>
</dbReference>
<evidence type="ECO:0000313" key="7">
    <source>
        <dbReference type="Proteomes" id="UP000694620"/>
    </source>
</evidence>
<comment type="similarity">
    <text evidence="2 3">Belongs to the small heat shock protein (HSP20) family.</text>
</comment>
<keyword evidence="7" id="KW-1185">Reference proteome</keyword>
<dbReference type="GO" id="GO:0051082">
    <property type="term" value="F:unfolded protein binding"/>
    <property type="evidence" value="ECO:0007669"/>
    <property type="project" value="TreeGrafter"/>
</dbReference>